<dbReference type="EMBL" id="AFCS01000726">
    <property type="protein sequence ID" value="EHC77711.1"/>
    <property type="molecule type" value="Genomic_DNA"/>
</dbReference>
<feature type="chain" id="PRO_5003482424" description="Heavy metal resistance protein" evidence="1">
    <location>
        <begin position="20"/>
        <end position="136"/>
    </location>
</feature>
<reference evidence="2" key="1">
    <citation type="journal article" date="2011" name="BMC Genomics">
        <title>Genome sequencing reveals diversification of virulence factor content and possible host adaptation in distinct subpopulations of Salmonella enterica.</title>
        <authorList>
            <person name="den Bakker H.C."/>
            <person name="Moreno Switt A.I."/>
            <person name="Govoni G."/>
            <person name="Cummings C.A."/>
            <person name="Ranieri M.L."/>
            <person name="Degoricija L."/>
            <person name="Hoelzer K."/>
            <person name="Rodriguez-Rivera L.D."/>
            <person name="Brown S."/>
            <person name="Bolchacova E."/>
            <person name="Furtado M.R."/>
            <person name="Wiedmann M."/>
        </authorList>
    </citation>
    <scope>NUCLEOTIDE SEQUENCE [LARGE SCALE GENOMIC DNA]</scope>
    <source>
        <strain evidence="2">S5-403</strain>
    </source>
</reference>
<evidence type="ECO:0008006" key="3">
    <source>
        <dbReference type="Google" id="ProtNLM"/>
    </source>
</evidence>
<proteinExistence type="predicted"/>
<protein>
    <recommendedName>
        <fullName evidence="3">Heavy metal resistance protein</fullName>
    </recommendedName>
</protein>
<evidence type="ECO:0000313" key="2">
    <source>
        <dbReference type="EMBL" id="EHC77711.1"/>
    </source>
</evidence>
<accession>G5Q4Q1</accession>
<dbReference type="PATRIC" id="fig|913242.3.peg.2651"/>
<evidence type="ECO:0000256" key="1">
    <source>
        <dbReference type="SAM" id="SignalP"/>
    </source>
</evidence>
<keyword evidence="1" id="KW-0732">Signal</keyword>
<dbReference type="Gene3D" id="3.10.450.160">
    <property type="entry name" value="inner membrane protein cigr"/>
    <property type="match status" value="1"/>
</dbReference>
<comment type="caution">
    <text evidence="2">The sequence shown here is derived from an EMBL/GenBank/DDBJ whole genome shotgun (WGS) entry which is preliminary data.</text>
</comment>
<dbReference type="InterPro" id="IPR024572">
    <property type="entry name" value="RcnB"/>
</dbReference>
<sequence>MKSKLLPCALLLATSFAWAAPATTGIDQYELKSFIADFTHFKPGDTVPQMYRTDEYNIKQWKLRNLPAPDAGTHWTYMGGAYVLINDTDGKIIKAYDGEIFYHRIDKKAHSPLIIIDKKAHSPLRRVCLALITDNL</sequence>
<name>G5Q4Q1_SALMO</name>
<gene>
    <name evidence="2" type="ORF">LTSEMON_3065</name>
</gene>
<dbReference type="AlphaFoldDB" id="G5Q4Q1"/>
<feature type="signal peptide" evidence="1">
    <location>
        <begin position="1"/>
        <end position="19"/>
    </location>
</feature>
<organism evidence="2">
    <name type="scientific">Salmonella enterica subsp. enterica serovar Montevideo str. S5-403</name>
    <dbReference type="NCBI Taxonomy" id="913242"/>
    <lineage>
        <taxon>Bacteria</taxon>
        <taxon>Pseudomonadati</taxon>
        <taxon>Pseudomonadota</taxon>
        <taxon>Gammaproteobacteria</taxon>
        <taxon>Enterobacterales</taxon>
        <taxon>Enterobacteriaceae</taxon>
        <taxon>Salmonella</taxon>
    </lineage>
</organism>
<dbReference type="Pfam" id="PF11776">
    <property type="entry name" value="RcnB"/>
    <property type="match status" value="1"/>
</dbReference>
<dbReference type="Proteomes" id="UP000003221">
    <property type="component" value="Unassembled WGS sequence"/>
</dbReference>